<dbReference type="EMBL" id="JBEDNZ010000012">
    <property type="protein sequence ID" value="KAL0831383.1"/>
    <property type="molecule type" value="Genomic_DNA"/>
</dbReference>
<proteinExistence type="predicted"/>
<comment type="caution">
    <text evidence="1">The sequence shown here is derived from an EMBL/GenBank/DDBJ whole genome shotgun (WGS) entry which is preliminary data.</text>
</comment>
<dbReference type="Proteomes" id="UP001549921">
    <property type="component" value="Unassembled WGS sequence"/>
</dbReference>
<reference evidence="1 2" key="1">
    <citation type="submission" date="2024-06" db="EMBL/GenBank/DDBJ databases">
        <title>A chromosome-level genome assembly of beet webworm, Loxostege sticticalis.</title>
        <authorList>
            <person name="Zhang Y."/>
        </authorList>
    </citation>
    <scope>NUCLEOTIDE SEQUENCE [LARGE SCALE GENOMIC DNA]</scope>
    <source>
        <strain evidence="1">AQ028</strain>
        <tissue evidence="1">Male pupae</tissue>
    </source>
</reference>
<name>A0ABD0T2R3_LOXSC</name>
<feature type="non-terminal residue" evidence="1">
    <location>
        <position position="1"/>
    </location>
</feature>
<accession>A0ABD0T2R3</accession>
<organism evidence="1 2">
    <name type="scientific">Loxostege sticticalis</name>
    <name type="common">Beet webworm moth</name>
    <dbReference type="NCBI Taxonomy" id="481309"/>
    <lineage>
        <taxon>Eukaryota</taxon>
        <taxon>Metazoa</taxon>
        <taxon>Ecdysozoa</taxon>
        <taxon>Arthropoda</taxon>
        <taxon>Hexapoda</taxon>
        <taxon>Insecta</taxon>
        <taxon>Pterygota</taxon>
        <taxon>Neoptera</taxon>
        <taxon>Endopterygota</taxon>
        <taxon>Lepidoptera</taxon>
        <taxon>Glossata</taxon>
        <taxon>Ditrysia</taxon>
        <taxon>Pyraloidea</taxon>
        <taxon>Crambidae</taxon>
        <taxon>Pyraustinae</taxon>
        <taxon>Loxostege</taxon>
    </lineage>
</organism>
<dbReference type="AlphaFoldDB" id="A0ABD0T2R3"/>
<evidence type="ECO:0000313" key="1">
    <source>
        <dbReference type="EMBL" id="KAL0831383.1"/>
    </source>
</evidence>
<sequence>KVELTSEVKDTCRITPKKDGGMLQFTNDRFRMLNHGVELQANTSKSRSSDRVDEV</sequence>
<feature type="non-terminal residue" evidence="1">
    <location>
        <position position="55"/>
    </location>
</feature>
<gene>
    <name evidence="1" type="ORF">ABMA28_002206</name>
</gene>
<protein>
    <submittedName>
        <fullName evidence="1">Uncharacterized protein</fullName>
    </submittedName>
</protein>
<evidence type="ECO:0000313" key="2">
    <source>
        <dbReference type="Proteomes" id="UP001549921"/>
    </source>
</evidence>